<name>A0ACC1XNQ4_MELAZ</name>
<proteinExistence type="predicted"/>
<sequence length="227" mass="24339">MASKSLALLLSLNILFFAVLTSIPSSSASLENCPDDALKLSVCADVLGVLLKLGNPQPSDCCSLINNLINIDAAACLCTSLKINVLDVLKLDISDLSLTLLFNYCKVVLEEEKWLQSRQPFYSPSILFFAVLTSIPSSSATLENCPEDALKLGVCADVLGVLLTLGDPKPSQCCTLINNLITIDAAACLCTSLKINVLEVLNLDISNLSLTLLFNYCKVPTGFKCPF</sequence>
<organism evidence="1 2">
    <name type="scientific">Melia azedarach</name>
    <name type="common">Chinaberry tree</name>
    <dbReference type="NCBI Taxonomy" id="155640"/>
    <lineage>
        <taxon>Eukaryota</taxon>
        <taxon>Viridiplantae</taxon>
        <taxon>Streptophyta</taxon>
        <taxon>Embryophyta</taxon>
        <taxon>Tracheophyta</taxon>
        <taxon>Spermatophyta</taxon>
        <taxon>Magnoliopsida</taxon>
        <taxon>eudicotyledons</taxon>
        <taxon>Gunneridae</taxon>
        <taxon>Pentapetalae</taxon>
        <taxon>rosids</taxon>
        <taxon>malvids</taxon>
        <taxon>Sapindales</taxon>
        <taxon>Meliaceae</taxon>
        <taxon>Melia</taxon>
    </lineage>
</organism>
<accession>A0ACC1XNQ4</accession>
<protein>
    <submittedName>
        <fullName evidence="1">14 kDa proline-rich protein DC2.15</fullName>
    </submittedName>
</protein>
<dbReference type="Proteomes" id="UP001164539">
    <property type="component" value="Chromosome 8"/>
</dbReference>
<gene>
    <name evidence="1" type="ORF">OWV82_014980</name>
</gene>
<evidence type="ECO:0000313" key="2">
    <source>
        <dbReference type="Proteomes" id="UP001164539"/>
    </source>
</evidence>
<keyword evidence="2" id="KW-1185">Reference proteome</keyword>
<comment type="caution">
    <text evidence="1">The sequence shown here is derived from an EMBL/GenBank/DDBJ whole genome shotgun (WGS) entry which is preliminary data.</text>
</comment>
<evidence type="ECO:0000313" key="1">
    <source>
        <dbReference type="EMBL" id="KAJ4712801.1"/>
    </source>
</evidence>
<reference evidence="1 2" key="1">
    <citation type="journal article" date="2023" name="Science">
        <title>Complex scaffold remodeling in plant triterpene biosynthesis.</title>
        <authorList>
            <person name="De La Pena R."/>
            <person name="Hodgson H."/>
            <person name="Liu J.C."/>
            <person name="Stephenson M.J."/>
            <person name="Martin A.C."/>
            <person name="Owen C."/>
            <person name="Harkess A."/>
            <person name="Leebens-Mack J."/>
            <person name="Jimenez L.E."/>
            <person name="Osbourn A."/>
            <person name="Sattely E.S."/>
        </authorList>
    </citation>
    <scope>NUCLEOTIDE SEQUENCE [LARGE SCALE GENOMIC DNA]</scope>
    <source>
        <strain evidence="2">cv. JPN11</strain>
        <tissue evidence="1">Leaf</tissue>
    </source>
</reference>
<dbReference type="EMBL" id="CM051401">
    <property type="protein sequence ID" value="KAJ4712801.1"/>
    <property type="molecule type" value="Genomic_DNA"/>
</dbReference>